<feature type="non-terminal residue" evidence="1">
    <location>
        <position position="1"/>
    </location>
</feature>
<dbReference type="Proteomes" id="UP001207468">
    <property type="component" value="Unassembled WGS sequence"/>
</dbReference>
<organism evidence="1 2">
    <name type="scientific">Russula earlei</name>
    <dbReference type="NCBI Taxonomy" id="71964"/>
    <lineage>
        <taxon>Eukaryota</taxon>
        <taxon>Fungi</taxon>
        <taxon>Dikarya</taxon>
        <taxon>Basidiomycota</taxon>
        <taxon>Agaricomycotina</taxon>
        <taxon>Agaricomycetes</taxon>
        <taxon>Russulales</taxon>
        <taxon>Russulaceae</taxon>
        <taxon>Russula</taxon>
    </lineage>
</organism>
<gene>
    <name evidence="1" type="ORF">F5148DRAFT_953883</name>
</gene>
<dbReference type="EMBL" id="JAGFNK010001584">
    <property type="protein sequence ID" value="KAI9430360.1"/>
    <property type="molecule type" value="Genomic_DNA"/>
</dbReference>
<name>A0ACC0TRE2_9AGAM</name>
<feature type="non-terminal residue" evidence="1">
    <location>
        <position position="51"/>
    </location>
</feature>
<protein>
    <submittedName>
        <fullName evidence="1">Uncharacterized protein</fullName>
    </submittedName>
</protein>
<comment type="caution">
    <text evidence="1">The sequence shown here is derived from an EMBL/GenBank/DDBJ whole genome shotgun (WGS) entry which is preliminary data.</text>
</comment>
<evidence type="ECO:0000313" key="1">
    <source>
        <dbReference type="EMBL" id="KAI9430360.1"/>
    </source>
</evidence>
<accession>A0ACC0TRE2</accession>
<proteinExistence type="predicted"/>
<evidence type="ECO:0000313" key="2">
    <source>
        <dbReference type="Proteomes" id="UP001207468"/>
    </source>
</evidence>
<reference evidence="1" key="1">
    <citation type="submission" date="2021-03" db="EMBL/GenBank/DDBJ databases">
        <title>Evolutionary priming and transition to the ectomycorrhizal habit in an iconic lineage of mushroom-forming fungi: is preadaptation a requirement?</title>
        <authorList>
            <consortium name="DOE Joint Genome Institute"/>
            <person name="Looney B.P."/>
            <person name="Miyauchi S."/>
            <person name="Morin E."/>
            <person name="Drula E."/>
            <person name="Courty P.E."/>
            <person name="Chicoki N."/>
            <person name="Fauchery L."/>
            <person name="Kohler A."/>
            <person name="Kuo A."/>
            <person name="LaButti K."/>
            <person name="Pangilinan J."/>
            <person name="Lipzen A."/>
            <person name="Riley R."/>
            <person name="Andreopoulos W."/>
            <person name="He G."/>
            <person name="Johnson J."/>
            <person name="Barry K.W."/>
            <person name="Grigoriev I.V."/>
            <person name="Nagy L."/>
            <person name="Hibbett D."/>
            <person name="Henrissat B."/>
            <person name="Matheny P.B."/>
            <person name="Labbe J."/>
            <person name="Martin A.F."/>
        </authorList>
    </citation>
    <scope>NUCLEOTIDE SEQUENCE</scope>
    <source>
        <strain evidence="1">BPL698</strain>
    </source>
</reference>
<keyword evidence="2" id="KW-1185">Reference proteome</keyword>
<sequence length="51" mass="5711">PLSSFTYYLTLYSEFFSTFPHGTCLLSVSWLYLVLDGVYHPLSAALSSNTT</sequence>